<proteinExistence type="predicted"/>
<protein>
    <submittedName>
        <fullName evidence="2">Uncharacterized protein</fullName>
    </submittedName>
</protein>
<reference evidence="2 3" key="1">
    <citation type="submission" date="2023-11" db="EMBL/GenBank/DDBJ databases">
        <title>A Novel Polar Bacteriovorax (B. antarcticus) Isolated from the Biocrust in Antarctica.</title>
        <authorList>
            <person name="Mun W."/>
            <person name="Choi S.Y."/>
            <person name="Mitchell R.J."/>
        </authorList>
    </citation>
    <scope>NUCLEOTIDE SEQUENCE [LARGE SCALE GENOMIC DNA]</scope>
    <source>
        <strain evidence="2 3">PP10</strain>
    </source>
</reference>
<comment type="caution">
    <text evidence="2">The sequence shown here is derived from an EMBL/GenBank/DDBJ whole genome shotgun (WGS) entry which is preliminary data.</text>
</comment>
<feature type="chain" id="PRO_5045332929" evidence="1">
    <location>
        <begin position="19"/>
        <end position="129"/>
    </location>
</feature>
<gene>
    <name evidence="2" type="ORF">SHI21_19345</name>
</gene>
<name>A0ABU5W2D6_9BACT</name>
<keyword evidence="1" id="KW-0732">Signal</keyword>
<keyword evidence="3" id="KW-1185">Reference proteome</keyword>
<evidence type="ECO:0000256" key="1">
    <source>
        <dbReference type="SAM" id="SignalP"/>
    </source>
</evidence>
<sequence>MKTILMLVTFLVTTSVFANSNNLTDESGEGCVEKASRISKQYFDVADTKEQVGFTVLKDDTVSAVSFKNTTPGSYDQTFISVVKIKIDRDGNAYRPKDQKVKVVFSGDFDCDNLKVKEVSRLGGVERND</sequence>
<dbReference type="Proteomes" id="UP001302274">
    <property type="component" value="Unassembled WGS sequence"/>
</dbReference>
<accession>A0ABU5W2D6</accession>
<evidence type="ECO:0000313" key="3">
    <source>
        <dbReference type="Proteomes" id="UP001302274"/>
    </source>
</evidence>
<dbReference type="EMBL" id="JAYGJQ010000003">
    <property type="protein sequence ID" value="MEA9358400.1"/>
    <property type="molecule type" value="Genomic_DNA"/>
</dbReference>
<organism evidence="2 3">
    <name type="scientific">Bacteriovorax antarcticus</name>
    <dbReference type="NCBI Taxonomy" id="3088717"/>
    <lineage>
        <taxon>Bacteria</taxon>
        <taxon>Pseudomonadati</taxon>
        <taxon>Bdellovibrionota</taxon>
        <taxon>Bacteriovoracia</taxon>
        <taxon>Bacteriovoracales</taxon>
        <taxon>Bacteriovoracaceae</taxon>
        <taxon>Bacteriovorax</taxon>
    </lineage>
</organism>
<evidence type="ECO:0000313" key="2">
    <source>
        <dbReference type="EMBL" id="MEA9358400.1"/>
    </source>
</evidence>
<feature type="signal peptide" evidence="1">
    <location>
        <begin position="1"/>
        <end position="18"/>
    </location>
</feature>
<dbReference type="RefSeq" id="WP_323578788.1">
    <property type="nucleotide sequence ID" value="NZ_JAYGJQ010000003.1"/>
</dbReference>